<keyword evidence="3" id="KW-0812">Transmembrane</keyword>
<keyword evidence="1" id="KW-0106">Calcium</keyword>
<proteinExistence type="predicted"/>
<evidence type="ECO:0000256" key="1">
    <source>
        <dbReference type="ARBA" id="ARBA00022837"/>
    </source>
</evidence>
<comment type="caution">
    <text evidence="5">The sequence shown here is derived from an EMBL/GenBank/DDBJ whole genome shotgun (WGS) entry which is preliminary data.</text>
</comment>
<evidence type="ECO:0000313" key="6">
    <source>
        <dbReference type="Proteomes" id="UP001152320"/>
    </source>
</evidence>
<dbReference type="PROSITE" id="PS00018">
    <property type="entry name" value="EF_HAND_1"/>
    <property type="match status" value="1"/>
</dbReference>
<dbReference type="GO" id="GO:0005509">
    <property type="term" value="F:calcium ion binding"/>
    <property type="evidence" value="ECO:0007669"/>
    <property type="project" value="InterPro"/>
</dbReference>
<accession>A0A9Q1CFK4</accession>
<feature type="compositionally biased region" description="Polar residues" evidence="2">
    <location>
        <begin position="13"/>
        <end position="25"/>
    </location>
</feature>
<keyword evidence="6" id="KW-1185">Reference proteome</keyword>
<dbReference type="InterPro" id="IPR002048">
    <property type="entry name" value="EF_hand_dom"/>
</dbReference>
<dbReference type="PANTHER" id="PTHR16213">
    <property type="entry name" value="SELENOPROTEIN N"/>
    <property type="match status" value="1"/>
</dbReference>
<feature type="transmembrane region" description="Helical" evidence="3">
    <location>
        <begin position="35"/>
        <end position="57"/>
    </location>
</feature>
<evidence type="ECO:0000313" key="5">
    <source>
        <dbReference type="EMBL" id="KAJ8044493.1"/>
    </source>
</evidence>
<dbReference type="Gene3D" id="1.10.238.10">
    <property type="entry name" value="EF-hand"/>
    <property type="match status" value="1"/>
</dbReference>
<reference evidence="5" key="1">
    <citation type="submission" date="2021-10" db="EMBL/GenBank/DDBJ databases">
        <title>Tropical sea cucumber genome reveals ecological adaptation and Cuvierian tubules defense mechanism.</title>
        <authorList>
            <person name="Chen T."/>
        </authorList>
    </citation>
    <scope>NUCLEOTIDE SEQUENCE</scope>
    <source>
        <strain evidence="5">Nanhai2018</strain>
        <tissue evidence="5">Muscle</tissue>
    </source>
</reference>
<dbReference type="GO" id="GO:0055074">
    <property type="term" value="P:calcium ion homeostasis"/>
    <property type="evidence" value="ECO:0007669"/>
    <property type="project" value="TreeGrafter"/>
</dbReference>
<dbReference type="PANTHER" id="PTHR16213:SF78">
    <property type="entry name" value="SELENOPROTEIN N"/>
    <property type="match status" value="1"/>
</dbReference>
<sequence length="431" mass="49096">MAESGKQPRPGGSNRTETPRNSPNTHKWKCRTCTVVLLSTFVAVVGVLTAVILQNYLQEQAETKKYVELRIGEEGLELFKGYDRDADGYISLAEFEPIVEKLLIEDGMADQVDFGFEEVDVDPAEEILTVEAYFKPLLQETMKKAEETQSSRYATALTGLNDWQEPNQALAAFPVGQFKVFLPDEITPVGKPYTIIKSNLNLFANTLSSNRFYPPRVKHKEVVIHRLLSMLHKRPFVHTRFGPQGTIAVIRAENEKYVDVAFRIHAEFQLNEPPNNPFWFTPGQFVGNIILTKDSSHIQHFSVYVPTNSSLNVDMEWLYGSSETSNMEVDIGFLPQMELKASEPSMQVAVYGENGEIIFQPEHQDSQRKREAIVWDFEISLEEAFKAIEIQFYPFKKIPYLPFEDAFKKADAEKKLVHTILLWGALDDQSC</sequence>
<dbReference type="SUPFAM" id="SSF47473">
    <property type="entry name" value="EF-hand"/>
    <property type="match status" value="1"/>
</dbReference>
<feature type="region of interest" description="Disordered" evidence="2">
    <location>
        <begin position="1"/>
        <end position="25"/>
    </location>
</feature>
<evidence type="ECO:0000259" key="4">
    <source>
        <dbReference type="PROSITE" id="PS50222"/>
    </source>
</evidence>
<name>A0A9Q1CFK4_HOLLE</name>
<organism evidence="5 6">
    <name type="scientific">Holothuria leucospilota</name>
    <name type="common">Black long sea cucumber</name>
    <name type="synonym">Mertensiothuria leucospilota</name>
    <dbReference type="NCBI Taxonomy" id="206669"/>
    <lineage>
        <taxon>Eukaryota</taxon>
        <taxon>Metazoa</taxon>
        <taxon>Echinodermata</taxon>
        <taxon>Eleutherozoa</taxon>
        <taxon>Echinozoa</taxon>
        <taxon>Holothuroidea</taxon>
        <taxon>Aspidochirotacea</taxon>
        <taxon>Aspidochirotida</taxon>
        <taxon>Holothuriidae</taxon>
        <taxon>Holothuria</taxon>
    </lineage>
</organism>
<protein>
    <submittedName>
        <fullName evidence="5">Selenoprotein N</fullName>
    </submittedName>
</protein>
<dbReference type="Proteomes" id="UP001152320">
    <property type="component" value="Chromosome 3"/>
</dbReference>
<dbReference type="EMBL" id="JAIZAY010000003">
    <property type="protein sequence ID" value="KAJ8044493.1"/>
    <property type="molecule type" value="Genomic_DNA"/>
</dbReference>
<dbReference type="GO" id="GO:0005789">
    <property type="term" value="C:endoplasmic reticulum membrane"/>
    <property type="evidence" value="ECO:0007669"/>
    <property type="project" value="TreeGrafter"/>
</dbReference>
<evidence type="ECO:0000256" key="3">
    <source>
        <dbReference type="SAM" id="Phobius"/>
    </source>
</evidence>
<evidence type="ECO:0000256" key="2">
    <source>
        <dbReference type="SAM" id="MobiDB-lite"/>
    </source>
</evidence>
<dbReference type="AlphaFoldDB" id="A0A9Q1CFK4"/>
<feature type="domain" description="EF-hand" evidence="4">
    <location>
        <begin position="70"/>
        <end position="105"/>
    </location>
</feature>
<keyword evidence="3" id="KW-1133">Transmembrane helix</keyword>
<keyword evidence="3" id="KW-0472">Membrane</keyword>
<dbReference type="InterPro" id="IPR018247">
    <property type="entry name" value="EF_Hand_1_Ca_BS"/>
</dbReference>
<dbReference type="PROSITE" id="PS50222">
    <property type="entry name" value="EF_HAND_2"/>
    <property type="match status" value="1"/>
</dbReference>
<dbReference type="InterPro" id="IPR011992">
    <property type="entry name" value="EF-hand-dom_pair"/>
</dbReference>
<dbReference type="OrthoDB" id="10062435at2759"/>
<gene>
    <name evidence="5" type="ORF">HOLleu_07257</name>
</gene>